<protein>
    <submittedName>
        <fullName evidence="4">Polyketide cyclase</fullName>
    </submittedName>
</protein>
<organism evidence="4 5">
    <name type="scientific">Billgrantia pellis</name>
    <dbReference type="NCBI Taxonomy" id="2606936"/>
    <lineage>
        <taxon>Bacteria</taxon>
        <taxon>Pseudomonadati</taxon>
        <taxon>Pseudomonadota</taxon>
        <taxon>Gammaproteobacteria</taxon>
        <taxon>Oceanospirillales</taxon>
        <taxon>Halomonadaceae</taxon>
        <taxon>Billgrantia</taxon>
    </lineage>
</organism>
<sequence>MTAFRLDTRWLLEAPTEVVFGALADSLRWPEWWHGLTEVCQHRAGDEYGIGRTQRFVWRSPLGYRLCFDIRIVRVERPCLIEGVASGDVAGIGRWQLREEGSSTCVHYHWQVHTVSPWMSLVSRMARPLIVWNHRILMRRGAKGLARYLDCPLIDHRHERESRFREET</sequence>
<dbReference type="CDD" id="cd07824">
    <property type="entry name" value="SRPBCC_6"/>
    <property type="match status" value="1"/>
</dbReference>
<dbReference type="EMBL" id="VTPY01000004">
    <property type="protein sequence ID" value="KAA0011827.1"/>
    <property type="molecule type" value="Genomic_DNA"/>
</dbReference>
<dbReference type="Gene3D" id="3.30.530.20">
    <property type="match status" value="1"/>
</dbReference>
<name>A0A7V7FYW0_9GAMM</name>
<dbReference type="SUPFAM" id="SSF55961">
    <property type="entry name" value="Bet v1-like"/>
    <property type="match status" value="1"/>
</dbReference>
<comment type="caution">
    <text evidence="4">The sequence shown here is derived from an EMBL/GenBank/DDBJ whole genome shotgun (WGS) entry which is preliminary data.</text>
</comment>
<evidence type="ECO:0000256" key="1">
    <source>
        <dbReference type="ARBA" id="ARBA00008918"/>
    </source>
</evidence>
<dbReference type="Proteomes" id="UP000486760">
    <property type="component" value="Unassembled WGS sequence"/>
</dbReference>
<dbReference type="RefSeq" id="WP_149328388.1">
    <property type="nucleotide sequence ID" value="NZ_VTPY01000004.1"/>
</dbReference>
<gene>
    <name evidence="4" type="ORF">F0A17_10980</name>
</gene>
<dbReference type="InterPro" id="IPR023393">
    <property type="entry name" value="START-like_dom_sf"/>
</dbReference>
<accession>A0A7V7FYW0</accession>
<reference evidence="4 5" key="1">
    <citation type="submission" date="2019-08" db="EMBL/GenBank/DDBJ databases">
        <title>Bioinformatics analysis of the strain L3 and L5.</title>
        <authorList>
            <person name="Li X."/>
        </authorList>
    </citation>
    <scope>NUCLEOTIDE SEQUENCE [LARGE SCALE GENOMIC DNA]</scope>
    <source>
        <strain evidence="4 5">L5</strain>
    </source>
</reference>
<keyword evidence="5" id="KW-1185">Reference proteome</keyword>
<evidence type="ECO:0000313" key="5">
    <source>
        <dbReference type="Proteomes" id="UP000486760"/>
    </source>
</evidence>
<dbReference type="Pfam" id="PF03364">
    <property type="entry name" value="Polyketide_cyc"/>
    <property type="match status" value="1"/>
</dbReference>
<proteinExistence type="inferred from homology"/>
<dbReference type="InterPro" id="IPR005031">
    <property type="entry name" value="COQ10_START"/>
</dbReference>
<keyword evidence="2" id="KW-1277">Toxin-antitoxin system</keyword>
<evidence type="ECO:0000259" key="3">
    <source>
        <dbReference type="Pfam" id="PF03364"/>
    </source>
</evidence>
<evidence type="ECO:0000256" key="2">
    <source>
        <dbReference type="ARBA" id="ARBA00022649"/>
    </source>
</evidence>
<dbReference type="AlphaFoldDB" id="A0A7V7FYW0"/>
<evidence type="ECO:0000313" key="4">
    <source>
        <dbReference type="EMBL" id="KAA0011827.1"/>
    </source>
</evidence>
<comment type="similarity">
    <text evidence="1">Belongs to the ribosome association toxin RatA family.</text>
</comment>
<feature type="domain" description="Coenzyme Q-binding protein COQ10 START" evidence="3">
    <location>
        <begin position="13"/>
        <end position="125"/>
    </location>
</feature>